<dbReference type="KEGG" id="bgx:ESN35_04920"/>
<reference evidence="1 2" key="1">
    <citation type="submission" date="2019-01" db="EMBL/GenBank/DDBJ databases">
        <title>Complete genome sequence of Bifidobacterium gallinarum CACC 514.</title>
        <authorList>
            <person name="Jung M."/>
        </authorList>
    </citation>
    <scope>NUCLEOTIDE SEQUENCE [LARGE SCALE GENOMIC DNA]</scope>
    <source>
        <strain evidence="1 2">CACC 514</strain>
    </source>
</reference>
<evidence type="ECO:0008006" key="3">
    <source>
        <dbReference type="Google" id="ProtNLM"/>
    </source>
</evidence>
<protein>
    <recommendedName>
        <fullName evidence="3">Phage major tail protein</fullName>
    </recommendedName>
</protein>
<name>A0A4P6DY72_9BIFI</name>
<gene>
    <name evidence="1" type="ORF">ESN35_04920</name>
</gene>
<dbReference type="AlphaFoldDB" id="A0A4P6DY72"/>
<accession>A0A4P6DY72</accession>
<dbReference type="RefSeq" id="WP_129237278.1">
    <property type="nucleotide sequence ID" value="NZ_CP035464.1"/>
</dbReference>
<dbReference type="EMBL" id="CP035464">
    <property type="protein sequence ID" value="QAY32828.1"/>
    <property type="molecule type" value="Genomic_DNA"/>
</dbReference>
<dbReference type="InterPro" id="IPR058154">
    <property type="entry name" value="Bxb1_TTP-like"/>
</dbReference>
<proteinExistence type="predicted"/>
<organism evidence="1 2">
    <name type="scientific">Bifidobacterium pullorum subsp. gallinarum</name>
    <dbReference type="NCBI Taxonomy" id="78344"/>
    <lineage>
        <taxon>Bacteria</taxon>
        <taxon>Bacillati</taxon>
        <taxon>Actinomycetota</taxon>
        <taxon>Actinomycetes</taxon>
        <taxon>Bifidobacteriales</taxon>
        <taxon>Bifidobacteriaceae</taxon>
        <taxon>Bifidobacterium</taxon>
    </lineage>
</organism>
<evidence type="ECO:0000313" key="1">
    <source>
        <dbReference type="EMBL" id="QAY32828.1"/>
    </source>
</evidence>
<evidence type="ECO:0000313" key="2">
    <source>
        <dbReference type="Proteomes" id="UP000293589"/>
    </source>
</evidence>
<dbReference type="Pfam" id="PF25681">
    <property type="entry name" value="Phage_TTP_17"/>
    <property type="match status" value="1"/>
</dbReference>
<sequence length="204" mass="21892">MTGETNNPQNVTIAKTKVSGYLWWAPYGTTLPTDSNTELDPAFKLGGFVGEDGVTNTTETETTEVKDMGGNTVMKMISSYAESYQFVLIEALRAESAKIRYGSDAVEGKDGQLTIKHKMPSGEALSIVIEVIMTGEKKDRIVIGNASRSEFGDRQFHSTDVVGYDVTMAANADTRLGDGVTSIEYIGIAAAAKTASVDTQEDQA</sequence>
<dbReference type="Proteomes" id="UP000293589">
    <property type="component" value="Chromosome"/>
</dbReference>